<comment type="caution">
    <text evidence="6">The sequence shown here is derived from an EMBL/GenBank/DDBJ whole genome shotgun (WGS) entry which is preliminary data.</text>
</comment>
<evidence type="ECO:0000256" key="3">
    <source>
        <dbReference type="ARBA" id="ARBA00023274"/>
    </source>
</evidence>
<dbReference type="SUPFAM" id="SSF46561">
    <property type="entry name" value="Ribosomal protein L29 (L29p)"/>
    <property type="match status" value="1"/>
</dbReference>
<dbReference type="GO" id="GO:0006412">
    <property type="term" value="P:translation"/>
    <property type="evidence" value="ECO:0007669"/>
    <property type="project" value="UniProtKB-UniRule"/>
</dbReference>
<sequence length="65" mass="7613">MTELDLKTKTQKELLELLPKKRLELSKKILDFKMGKVKNTNEARFIRKDVARIKTLIAEKSDLVN</sequence>
<protein>
    <recommendedName>
        <fullName evidence="4 5">Large ribosomal subunit protein uL29</fullName>
    </recommendedName>
</protein>
<dbReference type="Proteomes" id="UP000231098">
    <property type="component" value="Unassembled WGS sequence"/>
</dbReference>
<dbReference type="InterPro" id="IPR036049">
    <property type="entry name" value="Ribosomal_uL29_sf"/>
</dbReference>
<dbReference type="HAMAP" id="MF_00374">
    <property type="entry name" value="Ribosomal_uL29"/>
    <property type="match status" value="1"/>
</dbReference>
<evidence type="ECO:0000256" key="2">
    <source>
        <dbReference type="ARBA" id="ARBA00022980"/>
    </source>
</evidence>
<dbReference type="InterPro" id="IPR018254">
    <property type="entry name" value="Ribosomal_uL29_CS"/>
</dbReference>
<evidence type="ECO:0000313" key="6">
    <source>
        <dbReference type="EMBL" id="PIS21284.1"/>
    </source>
</evidence>
<comment type="similarity">
    <text evidence="1 5">Belongs to the universal ribosomal protein uL29 family.</text>
</comment>
<reference evidence="7" key="1">
    <citation type="submission" date="2017-09" db="EMBL/GenBank/DDBJ databases">
        <title>Depth-based differentiation of microbial function through sediment-hosted aquifers and enrichment of novel symbionts in the deep terrestrial subsurface.</title>
        <authorList>
            <person name="Probst A.J."/>
            <person name="Ladd B."/>
            <person name="Jarett J.K."/>
            <person name="Geller-Mcgrath D.E."/>
            <person name="Sieber C.M.K."/>
            <person name="Emerson J.B."/>
            <person name="Anantharaman K."/>
            <person name="Thomas B.C."/>
            <person name="Malmstrom R."/>
            <person name="Stieglmeier M."/>
            <person name="Klingl A."/>
            <person name="Woyke T."/>
            <person name="Ryan C.M."/>
            <person name="Banfield J.F."/>
        </authorList>
    </citation>
    <scope>NUCLEOTIDE SEQUENCE [LARGE SCALE GENOMIC DNA]</scope>
</reference>
<dbReference type="AlphaFoldDB" id="A0A2H0X8Q2"/>
<dbReference type="GO" id="GO:0005840">
    <property type="term" value="C:ribosome"/>
    <property type="evidence" value="ECO:0007669"/>
    <property type="project" value="UniProtKB-KW"/>
</dbReference>
<dbReference type="PROSITE" id="PS00579">
    <property type="entry name" value="RIBOSOMAL_L29"/>
    <property type="match status" value="1"/>
</dbReference>
<organism evidence="6 7">
    <name type="scientific">candidate division WWE3 bacterium CG08_land_8_20_14_0_20_41_15</name>
    <dbReference type="NCBI Taxonomy" id="1975086"/>
    <lineage>
        <taxon>Bacteria</taxon>
        <taxon>Katanobacteria</taxon>
    </lineage>
</organism>
<name>A0A2H0X8Q2_UNCKA</name>
<dbReference type="NCBIfam" id="TIGR00012">
    <property type="entry name" value="L29"/>
    <property type="match status" value="1"/>
</dbReference>
<dbReference type="InterPro" id="IPR001854">
    <property type="entry name" value="Ribosomal_uL29"/>
</dbReference>
<dbReference type="GO" id="GO:0003735">
    <property type="term" value="F:structural constituent of ribosome"/>
    <property type="evidence" value="ECO:0007669"/>
    <property type="project" value="InterPro"/>
</dbReference>
<evidence type="ECO:0000256" key="5">
    <source>
        <dbReference type="HAMAP-Rule" id="MF_00374"/>
    </source>
</evidence>
<evidence type="ECO:0000313" key="7">
    <source>
        <dbReference type="Proteomes" id="UP000231098"/>
    </source>
</evidence>
<proteinExistence type="inferred from homology"/>
<evidence type="ECO:0000256" key="1">
    <source>
        <dbReference type="ARBA" id="ARBA00009254"/>
    </source>
</evidence>
<dbReference type="Gene3D" id="1.10.287.310">
    <property type="match status" value="1"/>
</dbReference>
<evidence type="ECO:0000256" key="4">
    <source>
        <dbReference type="ARBA" id="ARBA00035204"/>
    </source>
</evidence>
<keyword evidence="3 5" id="KW-0687">Ribonucleoprotein</keyword>
<accession>A0A2H0X8Q2</accession>
<dbReference type="EMBL" id="PEYV01000059">
    <property type="protein sequence ID" value="PIS21284.1"/>
    <property type="molecule type" value="Genomic_DNA"/>
</dbReference>
<dbReference type="GO" id="GO:1990904">
    <property type="term" value="C:ribonucleoprotein complex"/>
    <property type="evidence" value="ECO:0007669"/>
    <property type="project" value="UniProtKB-KW"/>
</dbReference>
<gene>
    <name evidence="5 6" type="primary">rpmC</name>
    <name evidence="6" type="ORF">COT51_03650</name>
</gene>
<keyword evidence="2 5" id="KW-0689">Ribosomal protein</keyword>
<dbReference type="Pfam" id="PF00831">
    <property type="entry name" value="Ribosomal_L29"/>
    <property type="match status" value="1"/>
</dbReference>